<reference evidence="3" key="1">
    <citation type="submission" date="2015-12" db="EMBL/GenBank/DDBJ databases">
        <title>Update maize B73 reference genome by single molecule sequencing technologies.</title>
        <authorList>
            <consortium name="Maize Genome Sequencing Project"/>
            <person name="Ware D."/>
        </authorList>
    </citation>
    <scope>NUCLEOTIDE SEQUENCE</scope>
    <source>
        <tissue evidence="3">Seedling</tissue>
    </source>
</reference>
<dbReference type="CDD" id="cd12383">
    <property type="entry name" value="RRM_RBM42"/>
    <property type="match status" value="1"/>
</dbReference>
<name>A0A1D6Q592_MAIZE</name>
<dbReference type="InterPro" id="IPR012677">
    <property type="entry name" value="Nucleotide-bd_a/b_plait_sf"/>
</dbReference>
<dbReference type="GO" id="GO:0003729">
    <property type="term" value="F:mRNA binding"/>
    <property type="evidence" value="ECO:0007669"/>
    <property type="project" value="InterPro"/>
</dbReference>
<dbReference type="SMR" id="A0A1D6Q592"/>
<dbReference type="InParanoid" id="A0A1D6Q592"/>
<proteinExistence type="predicted"/>
<keyword evidence="1 2" id="KW-0694">RNA-binding</keyword>
<dbReference type="STRING" id="4577.A0A1D6Q592"/>
<protein>
    <submittedName>
        <fullName evidence="3">RNA-binding (RRM/RBD/RNP motifs) family protein</fullName>
    </submittedName>
</protein>
<evidence type="ECO:0000256" key="1">
    <source>
        <dbReference type="ARBA" id="ARBA00022884"/>
    </source>
</evidence>
<dbReference type="Gene3D" id="3.30.70.330">
    <property type="match status" value="1"/>
</dbReference>
<dbReference type="OMA" id="YFEAPRE"/>
<dbReference type="InterPro" id="IPR034215">
    <property type="entry name" value="RBM42_RRM"/>
</dbReference>
<organism evidence="3">
    <name type="scientific">Zea mays</name>
    <name type="common">Maize</name>
    <dbReference type="NCBI Taxonomy" id="4577"/>
    <lineage>
        <taxon>Eukaryota</taxon>
        <taxon>Viridiplantae</taxon>
        <taxon>Streptophyta</taxon>
        <taxon>Embryophyta</taxon>
        <taxon>Tracheophyta</taxon>
        <taxon>Spermatophyta</taxon>
        <taxon>Magnoliopsida</taxon>
        <taxon>Liliopsida</taxon>
        <taxon>Poales</taxon>
        <taxon>Poaceae</taxon>
        <taxon>PACMAD clade</taxon>
        <taxon>Panicoideae</taxon>
        <taxon>Andropogonodae</taxon>
        <taxon>Andropogoneae</taxon>
        <taxon>Tripsacinae</taxon>
        <taxon>Zea</taxon>
    </lineage>
</organism>
<dbReference type="InterPro" id="IPR050825">
    <property type="entry name" value="RBM42_RBP45_47-like"/>
</dbReference>
<dbReference type="PANTHER" id="PTHR47640">
    <property type="entry name" value="TRNA SELENOCYSTEINE 1-ASSOCIATED PROTEIN 1-RELATED-RELATED"/>
    <property type="match status" value="1"/>
</dbReference>
<evidence type="ECO:0000313" key="3">
    <source>
        <dbReference type="EMBL" id="AQK53709.1"/>
    </source>
</evidence>
<evidence type="ECO:0000256" key="2">
    <source>
        <dbReference type="PROSITE-ProRule" id="PRU00176"/>
    </source>
</evidence>
<dbReference type="AlphaFoldDB" id="A0A1D6Q592"/>
<sequence>MSTQSISPASASAQFTYPAAAAPSYFPVPFHLQNAQYTAWTAAAPAVPVYNAIYPMPQVQQAQQLFQKDSKIITPEALATVKAAIANSEKDKKVDATKKAVPRKAAGQSWEDPTLADWPESKISNSLLSFFTMFCKCSNSVGMESLTWQRCGYFKYPHSQLLDLSPTDDFRLFCGDLGNEVNDDVLAKAFSKYPSFNMARVIRDKWTGKTKGYGFVSFADASDLTSALKDMNGKYVGNRPIKLRKSTWKNRIDLEALEKGKTQPQKKIKLQKRSVLHK</sequence>
<dbReference type="SMART" id="SM00360">
    <property type="entry name" value="RRM"/>
    <property type="match status" value="1"/>
</dbReference>
<dbReference type="EMBL" id="CM000780">
    <property type="protein sequence ID" value="AQK53709.1"/>
    <property type="molecule type" value="Genomic_DNA"/>
</dbReference>
<gene>
    <name evidence="3" type="ORF">ZEAMMB73_Zm00001d051139</name>
</gene>
<accession>A0A1D6Q592</accession>
<dbReference type="ExpressionAtlas" id="A0A1D6Q592">
    <property type="expression patterns" value="baseline and differential"/>
</dbReference>
<dbReference type="IntAct" id="A0A1D6Q592">
    <property type="interactions" value="1"/>
</dbReference>
<dbReference type="InterPro" id="IPR035979">
    <property type="entry name" value="RBD_domain_sf"/>
</dbReference>
<dbReference type="SUPFAM" id="SSF54928">
    <property type="entry name" value="RNA-binding domain, RBD"/>
    <property type="match status" value="1"/>
</dbReference>
<dbReference type="PROSITE" id="PS50102">
    <property type="entry name" value="RRM"/>
    <property type="match status" value="1"/>
</dbReference>
<dbReference type="Pfam" id="PF00076">
    <property type="entry name" value="RRM_1"/>
    <property type="match status" value="1"/>
</dbReference>
<dbReference type="InterPro" id="IPR000504">
    <property type="entry name" value="RRM_dom"/>
</dbReference>
<dbReference type="PANTHER" id="PTHR47640:SF21">
    <property type="entry name" value="RNA-BINDING (RRM_RBD_RNP MOTIFS) FAMILY PROTEIN"/>
    <property type="match status" value="1"/>
</dbReference>